<organism evidence="3 4">
    <name type="scientific">Coprobacter secundus subsp. similis</name>
    <dbReference type="NCBI Taxonomy" id="2751153"/>
    <lineage>
        <taxon>Bacteria</taxon>
        <taxon>Pseudomonadati</taxon>
        <taxon>Bacteroidota</taxon>
        <taxon>Bacteroidia</taxon>
        <taxon>Bacteroidales</taxon>
        <taxon>Barnesiellaceae</taxon>
        <taxon>Coprobacter</taxon>
    </lineage>
</organism>
<accession>A0A7G1HWG1</accession>
<proteinExistence type="predicted"/>
<name>A0A7G1HWG1_9BACT</name>
<evidence type="ECO:0000259" key="2">
    <source>
        <dbReference type="Pfam" id="PF17415"/>
    </source>
</evidence>
<dbReference type="AlphaFoldDB" id="A0A7G1HWG1"/>
<evidence type="ECO:0008006" key="5">
    <source>
        <dbReference type="Google" id="ProtNLM"/>
    </source>
</evidence>
<dbReference type="InterPro" id="IPR024299">
    <property type="entry name" value="NigD-like_OB_dom"/>
</dbReference>
<dbReference type="Pfam" id="PF12667">
    <property type="entry name" value="NigD_N"/>
    <property type="match status" value="1"/>
</dbReference>
<sequence>MNLQIKHIAILCLFSGIFLSCKNDEIFDYEEFRLDMVTCLINNNSVYFQLDNGSYLIPDNTITPESIKSMQRVMLNYVIKEKRITDKEYIIKVRSIGQVLYKGILNISAEDASTIKDDSIYLNSIWYGGECINLRYKIEFNNIPHSLEMIYIPEKQLPDDTLRLQLRHDKNNDPAGFLTAGYASFRISPLLIRQNLTTIKIYVNCYNIKEKNFTLNLK</sequence>
<dbReference type="RefSeq" id="WP_200754894.1">
    <property type="nucleotide sequence ID" value="NZ_AP023322.1"/>
</dbReference>
<dbReference type="EMBL" id="AP023322">
    <property type="protein sequence ID" value="BCI64029.1"/>
    <property type="molecule type" value="Genomic_DNA"/>
</dbReference>
<evidence type="ECO:0000313" key="3">
    <source>
        <dbReference type="EMBL" id="BCI64029.1"/>
    </source>
</evidence>
<dbReference type="PROSITE" id="PS51257">
    <property type="entry name" value="PROKAR_LIPOPROTEIN"/>
    <property type="match status" value="1"/>
</dbReference>
<dbReference type="InterPro" id="IPR038179">
    <property type="entry name" value="NigD-like_N_sf"/>
</dbReference>
<dbReference type="InterPro" id="IPR038143">
    <property type="entry name" value="NigD-like_C_dom_sf"/>
</dbReference>
<dbReference type="KEGG" id="copr:Cop2CBH44_23820"/>
<protein>
    <recommendedName>
        <fullName evidence="5">NigD-like C-terminal beta sandwich domain-containing protein</fullName>
    </recommendedName>
</protein>
<gene>
    <name evidence="3" type="ORF">Cop2CBH44_23820</name>
</gene>
<evidence type="ECO:0000313" key="4">
    <source>
        <dbReference type="Proteomes" id="UP000594042"/>
    </source>
</evidence>
<dbReference type="Gene3D" id="2.60.40.2370">
    <property type="entry name" value="NigD-like, C-terminal beta sandwich domain"/>
    <property type="match status" value="1"/>
</dbReference>
<evidence type="ECO:0000259" key="1">
    <source>
        <dbReference type="Pfam" id="PF12667"/>
    </source>
</evidence>
<dbReference type="InterPro" id="IPR035376">
    <property type="entry name" value="NigD_C"/>
</dbReference>
<dbReference type="Gene3D" id="2.40.50.500">
    <property type="entry name" value="NigD-like N-terminal OB domain"/>
    <property type="match status" value="1"/>
</dbReference>
<reference evidence="4" key="1">
    <citation type="submission" date="2020-07" db="EMBL/GenBank/DDBJ databases">
        <title>Complete genome sequencing of Coprobacter sp. strain 2CBH44.</title>
        <authorList>
            <person name="Sakamoto M."/>
            <person name="Murakami T."/>
            <person name="Mori H."/>
        </authorList>
    </citation>
    <scope>NUCLEOTIDE SEQUENCE [LARGE SCALE GENOMIC DNA]</scope>
    <source>
        <strain evidence="4">2CBH44</strain>
    </source>
</reference>
<keyword evidence="4" id="KW-1185">Reference proteome</keyword>
<feature type="domain" description="NigD-like N-terminal OB" evidence="1">
    <location>
        <begin position="42"/>
        <end position="98"/>
    </location>
</feature>
<feature type="domain" description="NigD-like C-terminal" evidence="2">
    <location>
        <begin position="104"/>
        <end position="216"/>
    </location>
</feature>
<dbReference type="Pfam" id="PF17415">
    <property type="entry name" value="NigD_C"/>
    <property type="match status" value="1"/>
</dbReference>
<dbReference type="Proteomes" id="UP000594042">
    <property type="component" value="Chromosome"/>
</dbReference>